<dbReference type="AlphaFoldDB" id="A0A915KQU6"/>
<accession>A0A915KQU6</accession>
<dbReference type="WBParaSite" id="nRc.2.0.1.t41267-RA">
    <property type="protein sequence ID" value="nRc.2.0.1.t41267-RA"/>
    <property type="gene ID" value="nRc.2.0.1.g41267"/>
</dbReference>
<protein>
    <submittedName>
        <fullName evidence="2">Uncharacterized protein</fullName>
    </submittedName>
</protein>
<evidence type="ECO:0000313" key="1">
    <source>
        <dbReference type="Proteomes" id="UP000887565"/>
    </source>
</evidence>
<proteinExistence type="predicted"/>
<dbReference type="Proteomes" id="UP000887565">
    <property type="component" value="Unplaced"/>
</dbReference>
<sequence>MIECDRNDINQWRYRKDTTVPLNAIFCAKCPEVFPIGRKDRIVPEESPIGSYKRQAKTSVKVRRVPKYDVCQSAVAGGCFNMGDIENAGFH</sequence>
<reference evidence="2" key="1">
    <citation type="submission" date="2022-11" db="UniProtKB">
        <authorList>
            <consortium name="WormBaseParasite"/>
        </authorList>
    </citation>
    <scope>IDENTIFICATION</scope>
</reference>
<keyword evidence="1" id="KW-1185">Reference proteome</keyword>
<organism evidence="1 2">
    <name type="scientific">Romanomermis culicivorax</name>
    <name type="common">Nematode worm</name>
    <dbReference type="NCBI Taxonomy" id="13658"/>
    <lineage>
        <taxon>Eukaryota</taxon>
        <taxon>Metazoa</taxon>
        <taxon>Ecdysozoa</taxon>
        <taxon>Nematoda</taxon>
        <taxon>Enoplea</taxon>
        <taxon>Dorylaimia</taxon>
        <taxon>Mermithida</taxon>
        <taxon>Mermithoidea</taxon>
        <taxon>Mermithidae</taxon>
        <taxon>Romanomermis</taxon>
    </lineage>
</organism>
<name>A0A915KQU6_ROMCU</name>
<evidence type="ECO:0000313" key="2">
    <source>
        <dbReference type="WBParaSite" id="nRc.2.0.1.t41267-RA"/>
    </source>
</evidence>